<proteinExistence type="predicted"/>
<dbReference type="AlphaFoldDB" id="A0A392URF6"/>
<evidence type="ECO:0000313" key="2">
    <source>
        <dbReference type="Proteomes" id="UP000265520"/>
    </source>
</evidence>
<feature type="non-terminal residue" evidence="1">
    <location>
        <position position="1"/>
    </location>
</feature>
<dbReference type="Proteomes" id="UP000265520">
    <property type="component" value="Unassembled WGS sequence"/>
</dbReference>
<sequence>GELLARPRQKVSGFLARSGEEWQAYLACDTMSRLATSSPDLGFSLELGPSHAQNSSYSLIDL</sequence>
<name>A0A392URF6_9FABA</name>
<keyword evidence="2" id="KW-1185">Reference proteome</keyword>
<reference evidence="1 2" key="1">
    <citation type="journal article" date="2018" name="Front. Plant Sci.">
        <title>Red Clover (Trifolium pratense) and Zigzag Clover (T. medium) - A Picture of Genomic Similarities and Differences.</title>
        <authorList>
            <person name="Dluhosova J."/>
            <person name="Istvanek J."/>
            <person name="Nedelnik J."/>
            <person name="Repkova J."/>
        </authorList>
    </citation>
    <scope>NUCLEOTIDE SEQUENCE [LARGE SCALE GENOMIC DNA]</scope>
    <source>
        <strain evidence="2">cv. 10/8</strain>
        <tissue evidence="1">Leaf</tissue>
    </source>
</reference>
<dbReference type="EMBL" id="LXQA010882763">
    <property type="protein sequence ID" value="MCI75438.1"/>
    <property type="molecule type" value="Genomic_DNA"/>
</dbReference>
<organism evidence="1 2">
    <name type="scientific">Trifolium medium</name>
    <dbReference type="NCBI Taxonomy" id="97028"/>
    <lineage>
        <taxon>Eukaryota</taxon>
        <taxon>Viridiplantae</taxon>
        <taxon>Streptophyta</taxon>
        <taxon>Embryophyta</taxon>
        <taxon>Tracheophyta</taxon>
        <taxon>Spermatophyta</taxon>
        <taxon>Magnoliopsida</taxon>
        <taxon>eudicotyledons</taxon>
        <taxon>Gunneridae</taxon>
        <taxon>Pentapetalae</taxon>
        <taxon>rosids</taxon>
        <taxon>fabids</taxon>
        <taxon>Fabales</taxon>
        <taxon>Fabaceae</taxon>
        <taxon>Papilionoideae</taxon>
        <taxon>50 kb inversion clade</taxon>
        <taxon>NPAAA clade</taxon>
        <taxon>Hologalegina</taxon>
        <taxon>IRL clade</taxon>
        <taxon>Trifolieae</taxon>
        <taxon>Trifolium</taxon>
    </lineage>
</organism>
<accession>A0A392URF6</accession>
<protein>
    <submittedName>
        <fullName evidence="1">Uncharacterized protein</fullName>
    </submittedName>
</protein>
<evidence type="ECO:0000313" key="1">
    <source>
        <dbReference type="EMBL" id="MCI75438.1"/>
    </source>
</evidence>
<comment type="caution">
    <text evidence="1">The sequence shown here is derived from an EMBL/GenBank/DDBJ whole genome shotgun (WGS) entry which is preliminary data.</text>
</comment>